<dbReference type="KEGG" id="halc:EY643_00535"/>
<dbReference type="EMBL" id="CP036422">
    <property type="protein sequence ID" value="QFU74253.1"/>
    <property type="molecule type" value="Genomic_DNA"/>
</dbReference>
<dbReference type="AlphaFoldDB" id="A0A5P9NET9"/>
<gene>
    <name evidence="2" type="ORF">EY643_00535</name>
</gene>
<dbReference type="RefSeq" id="WP_152660365.1">
    <property type="nucleotide sequence ID" value="NZ_CP036422.1"/>
</dbReference>
<dbReference type="InterPro" id="IPR044005">
    <property type="entry name" value="DZR_2"/>
</dbReference>
<evidence type="ECO:0000259" key="1">
    <source>
        <dbReference type="Pfam" id="PF18912"/>
    </source>
</evidence>
<keyword evidence="3" id="KW-1185">Reference proteome</keyword>
<dbReference type="InterPro" id="IPR029057">
    <property type="entry name" value="PRTase-like"/>
</dbReference>
<dbReference type="Gene3D" id="3.40.50.2020">
    <property type="match status" value="1"/>
</dbReference>
<evidence type="ECO:0000313" key="3">
    <source>
        <dbReference type="Proteomes" id="UP000326287"/>
    </source>
</evidence>
<dbReference type="Proteomes" id="UP000326287">
    <property type="component" value="Chromosome"/>
</dbReference>
<dbReference type="InterPro" id="IPR051910">
    <property type="entry name" value="ComF/GntX_DNA_util-trans"/>
</dbReference>
<feature type="domain" description="Double zinc ribbon" evidence="1">
    <location>
        <begin position="13"/>
        <end position="69"/>
    </location>
</feature>
<sequence>MVNKLKAVSHFLLEGLLPQYCALCGLFSHSPLPLCEHCQREMPLNTSHCPCCALPLPEGSPAVLCGRCQQHRPAFERAAVPLLYGEYLAYLIQQWKYHGQQRFTPLLASLWLHRSHVTRPDLLVPVPMHWSRQLRRGYNQTELLARALVSHGPALGGVRVDRRLLRRNRATAAQSGMDARARATNLRGAFTVRRRCDSLRIALVDDVMTTGATADAAASALLDAGAAGVEIWCLARTPID</sequence>
<dbReference type="PANTHER" id="PTHR47505">
    <property type="entry name" value="DNA UTILIZATION PROTEIN YHGH"/>
    <property type="match status" value="1"/>
</dbReference>
<dbReference type="SUPFAM" id="SSF53271">
    <property type="entry name" value="PRTase-like"/>
    <property type="match status" value="1"/>
</dbReference>
<proteinExistence type="predicted"/>
<dbReference type="OrthoDB" id="9793412at2"/>
<dbReference type="Pfam" id="PF18912">
    <property type="entry name" value="DZR_2"/>
    <property type="match status" value="1"/>
</dbReference>
<evidence type="ECO:0000313" key="2">
    <source>
        <dbReference type="EMBL" id="QFU74253.1"/>
    </source>
</evidence>
<name>A0A5P9NET9_9GAMM</name>
<organism evidence="2 3">
    <name type="scientific">Halioglobus maricola</name>
    <dbReference type="NCBI Taxonomy" id="2601894"/>
    <lineage>
        <taxon>Bacteria</taxon>
        <taxon>Pseudomonadati</taxon>
        <taxon>Pseudomonadota</taxon>
        <taxon>Gammaproteobacteria</taxon>
        <taxon>Cellvibrionales</taxon>
        <taxon>Halieaceae</taxon>
        <taxon>Halioglobus</taxon>
    </lineage>
</organism>
<reference evidence="2 3" key="1">
    <citation type="submission" date="2019-02" db="EMBL/GenBank/DDBJ databases">
        <authorList>
            <person name="Li S.-H."/>
        </authorList>
    </citation>
    <scope>NUCLEOTIDE SEQUENCE [LARGE SCALE GENOMIC DNA]</scope>
    <source>
        <strain evidence="2 3">IMCC14385</strain>
    </source>
</reference>
<dbReference type="PANTHER" id="PTHR47505:SF1">
    <property type="entry name" value="DNA UTILIZATION PROTEIN YHGH"/>
    <property type="match status" value="1"/>
</dbReference>
<accession>A0A5P9NET9</accession>
<protein>
    <submittedName>
        <fullName evidence="2">ComF family protein</fullName>
    </submittedName>
</protein>